<dbReference type="Gene3D" id="1.10.10.10">
    <property type="entry name" value="Winged helix-like DNA-binding domain superfamily/Winged helix DNA-binding domain"/>
    <property type="match status" value="1"/>
</dbReference>
<dbReference type="SUPFAM" id="SSF46785">
    <property type="entry name" value="Winged helix' DNA-binding domain"/>
    <property type="match status" value="1"/>
</dbReference>
<evidence type="ECO:0000313" key="2">
    <source>
        <dbReference type="EMBL" id="HJD34871.1"/>
    </source>
</evidence>
<dbReference type="AlphaFoldDB" id="A0A9D2U1T1"/>
<dbReference type="InterPro" id="IPR036390">
    <property type="entry name" value="WH_DNA-bd_sf"/>
</dbReference>
<dbReference type="InterPro" id="IPR036388">
    <property type="entry name" value="WH-like_DNA-bd_sf"/>
</dbReference>
<dbReference type="Pfam" id="PF02082">
    <property type="entry name" value="Rrf2"/>
    <property type="match status" value="1"/>
</dbReference>
<reference evidence="2" key="2">
    <citation type="submission" date="2021-04" db="EMBL/GenBank/DDBJ databases">
        <authorList>
            <person name="Gilroy R."/>
        </authorList>
    </citation>
    <scope>NUCLEOTIDE SEQUENCE</scope>
    <source>
        <strain evidence="2">ChiGjej3B3-11674</strain>
    </source>
</reference>
<gene>
    <name evidence="2" type="ORF">H9911_10070</name>
</gene>
<sequence length="169" mass="19136">MRLSTKGRYGLRALVDLAAHEEGEAVSLARTAQRQKLSLNYLEQVFGMLRRAGIVAGVKGSNGGFRLTRDMDEITVKEVLEALEGKFSIVDESDKDTQDPVQSALSALLWDEIDRRVDHFLQEKTLGSLVREYRRNLDKDAAADHSWGDNPVSTYQKRTQRRTERKATE</sequence>
<evidence type="ECO:0000313" key="3">
    <source>
        <dbReference type="Proteomes" id="UP000823897"/>
    </source>
</evidence>
<evidence type="ECO:0000256" key="1">
    <source>
        <dbReference type="SAM" id="MobiDB-lite"/>
    </source>
</evidence>
<dbReference type="PROSITE" id="PS51197">
    <property type="entry name" value="HTH_RRF2_2"/>
    <property type="match status" value="1"/>
</dbReference>
<dbReference type="InterPro" id="IPR000944">
    <property type="entry name" value="Tscrpt_reg_Rrf2"/>
</dbReference>
<accession>A0A9D2U1T1</accession>
<dbReference type="GO" id="GO:0003700">
    <property type="term" value="F:DNA-binding transcription factor activity"/>
    <property type="evidence" value="ECO:0007669"/>
    <property type="project" value="TreeGrafter"/>
</dbReference>
<proteinExistence type="predicted"/>
<dbReference type="PANTHER" id="PTHR33221">
    <property type="entry name" value="WINGED HELIX-TURN-HELIX TRANSCRIPTIONAL REGULATOR, RRF2 FAMILY"/>
    <property type="match status" value="1"/>
</dbReference>
<dbReference type="Proteomes" id="UP000823897">
    <property type="component" value="Unassembled WGS sequence"/>
</dbReference>
<dbReference type="PANTHER" id="PTHR33221:SF15">
    <property type="entry name" value="HTH-TYPE TRANSCRIPTIONAL REGULATOR YWGB-RELATED"/>
    <property type="match status" value="1"/>
</dbReference>
<dbReference type="EMBL" id="DWUV01000192">
    <property type="protein sequence ID" value="HJD34871.1"/>
    <property type="molecule type" value="Genomic_DNA"/>
</dbReference>
<dbReference type="NCBIfam" id="TIGR00738">
    <property type="entry name" value="rrf2_super"/>
    <property type="match status" value="1"/>
</dbReference>
<reference evidence="2" key="1">
    <citation type="journal article" date="2021" name="PeerJ">
        <title>Extensive microbial diversity within the chicken gut microbiome revealed by metagenomics and culture.</title>
        <authorList>
            <person name="Gilroy R."/>
            <person name="Ravi A."/>
            <person name="Getino M."/>
            <person name="Pursley I."/>
            <person name="Horton D.L."/>
            <person name="Alikhan N.F."/>
            <person name="Baker D."/>
            <person name="Gharbi K."/>
            <person name="Hall N."/>
            <person name="Watson M."/>
            <person name="Adriaenssens E.M."/>
            <person name="Foster-Nyarko E."/>
            <person name="Jarju S."/>
            <person name="Secka A."/>
            <person name="Antonio M."/>
            <person name="Oren A."/>
            <person name="Chaudhuri R.R."/>
            <person name="La Ragione R."/>
            <person name="Hildebrand F."/>
            <person name="Pallen M.J."/>
        </authorList>
    </citation>
    <scope>NUCLEOTIDE SEQUENCE</scope>
    <source>
        <strain evidence="2">ChiGjej3B3-11674</strain>
    </source>
</reference>
<feature type="region of interest" description="Disordered" evidence="1">
    <location>
        <begin position="140"/>
        <end position="169"/>
    </location>
</feature>
<name>A0A9D2U1T1_9FIRM</name>
<comment type="caution">
    <text evidence="2">The sequence shown here is derived from an EMBL/GenBank/DDBJ whole genome shotgun (WGS) entry which is preliminary data.</text>
</comment>
<dbReference type="GO" id="GO:0005829">
    <property type="term" value="C:cytosol"/>
    <property type="evidence" value="ECO:0007669"/>
    <property type="project" value="TreeGrafter"/>
</dbReference>
<protein>
    <submittedName>
        <fullName evidence="2">Rrf2 family transcriptional regulator</fullName>
    </submittedName>
</protein>
<organism evidence="2 3">
    <name type="scientific">Candidatus Mediterraneibacter tabaqchaliae</name>
    <dbReference type="NCBI Taxonomy" id="2838689"/>
    <lineage>
        <taxon>Bacteria</taxon>
        <taxon>Bacillati</taxon>
        <taxon>Bacillota</taxon>
        <taxon>Clostridia</taxon>
        <taxon>Lachnospirales</taxon>
        <taxon>Lachnospiraceae</taxon>
        <taxon>Mediterraneibacter</taxon>
    </lineage>
</organism>